<gene>
    <name evidence="1" type="ORF">GGR32_001404</name>
</gene>
<dbReference type="AlphaFoldDB" id="A0A840ELW1"/>
<dbReference type="RefSeq" id="WP_183477631.1">
    <property type="nucleotide sequence ID" value="NZ_JACIFO010000005.1"/>
</dbReference>
<organism evidence="1 2">
    <name type="scientific">Mesonia hippocampi</name>
    <dbReference type="NCBI Taxonomy" id="1628250"/>
    <lineage>
        <taxon>Bacteria</taxon>
        <taxon>Pseudomonadati</taxon>
        <taxon>Bacteroidota</taxon>
        <taxon>Flavobacteriia</taxon>
        <taxon>Flavobacteriales</taxon>
        <taxon>Flavobacteriaceae</taxon>
        <taxon>Mesonia</taxon>
    </lineage>
</organism>
<evidence type="ECO:0000313" key="1">
    <source>
        <dbReference type="EMBL" id="MBB4119108.1"/>
    </source>
</evidence>
<reference evidence="1 2" key="1">
    <citation type="submission" date="2020-08" db="EMBL/GenBank/DDBJ databases">
        <title>Genomic Encyclopedia of Type Strains, Phase IV (KMG-IV): sequencing the most valuable type-strain genomes for metagenomic binning, comparative biology and taxonomic classification.</title>
        <authorList>
            <person name="Goeker M."/>
        </authorList>
    </citation>
    <scope>NUCLEOTIDE SEQUENCE [LARGE SCALE GENOMIC DNA]</scope>
    <source>
        <strain evidence="1 2">DSM 29568</strain>
    </source>
</reference>
<name>A0A840ELW1_9FLAO</name>
<comment type="caution">
    <text evidence="1">The sequence shown here is derived from an EMBL/GenBank/DDBJ whole genome shotgun (WGS) entry which is preliminary data.</text>
</comment>
<protein>
    <submittedName>
        <fullName evidence="1">Uncharacterized protein</fullName>
    </submittedName>
</protein>
<dbReference type="Proteomes" id="UP000553034">
    <property type="component" value="Unassembled WGS sequence"/>
</dbReference>
<proteinExistence type="predicted"/>
<evidence type="ECO:0000313" key="2">
    <source>
        <dbReference type="Proteomes" id="UP000553034"/>
    </source>
</evidence>
<keyword evidence="2" id="KW-1185">Reference proteome</keyword>
<accession>A0A840ELW1</accession>
<sequence>MIAVLTGDIINSKKGEVEHWIKPLKNVLNKYGNEPQNWEIYRGDSFQLSLAPEKALLAAIHIKSTIKQTKTHDVRIAIGIGEENYSSDKITESNGIAYVNSGECFEELKKYSLAIKSGNVQLDESLNLMFKLSLLTTDNWSSVVSKVIKTAIEHPEKNQQDLAKLLGRSQSNISEAFKRGGYEEIMSMNEFYVKNISQL</sequence>
<dbReference type="EMBL" id="JACIFO010000005">
    <property type="protein sequence ID" value="MBB4119108.1"/>
    <property type="molecule type" value="Genomic_DNA"/>
</dbReference>